<protein>
    <recommendedName>
        <fullName evidence="3">YkgJ family cysteine cluster protein</fullName>
    </recommendedName>
</protein>
<dbReference type="AlphaFoldDB" id="Q30WM9"/>
<dbReference type="KEGG" id="dde:Dde_3123"/>
<sequence>MARSRDAHICARCAAHSGTCCRMQPGNEELCFPLSRSEWQRIVEHCNDKGGFASQPNTKPFLQCMKRLFPADEKRLEAIFPPHGEHLRLASDNEGRCLFLSAAGCTLPRETRPWYCRLFPFWFMPNGMLTMFTPDECLVYLESRSVRDAMQELGVTENELRLMFGRLRLAWGLDPEHDEDGNRYPLCDHTR</sequence>
<dbReference type="Proteomes" id="UP000002710">
    <property type="component" value="Chromosome"/>
</dbReference>
<dbReference type="HOGENOM" id="CLU_114461_0_0_7"/>
<dbReference type="eggNOG" id="COG0727">
    <property type="taxonomic scope" value="Bacteria"/>
</dbReference>
<accession>Q30WM9</accession>
<proteinExistence type="predicted"/>
<evidence type="ECO:0000313" key="1">
    <source>
        <dbReference type="EMBL" id="ABB39917.1"/>
    </source>
</evidence>
<name>Q30WM9_OLEA2</name>
<dbReference type="EMBL" id="CP000112">
    <property type="protein sequence ID" value="ABB39917.1"/>
    <property type="molecule type" value="Genomic_DNA"/>
</dbReference>
<evidence type="ECO:0000313" key="2">
    <source>
        <dbReference type="Proteomes" id="UP000002710"/>
    </source>
</evidence>
<reference evidence="1 2" key="1">
    <citation type="journal article" date="2011" name="J. Bacteriol.">
        <title>Complete genome sequence and updated annotation of Desulfovibrio alaskensis G20.</title>
        <authorList>
            <person name="Hauser L.J."/>
            <person name="Land M.L."/>
            <person name="Brown S.D."/>
            <person name="Larimer F."/>
            <person name="Keller K.L."/>
            <person name="Rapp-Giles B.J."/>
            <person name="Price M.N."/>
            <person name="Lin M."/>
            <person name="Bruce D.C."/>
            <person name="Detter J.C."/>
            <person name="Tapia R."/>
            <person name="Han C.S."/>
            <person name="Goodwin L.A."/>
            <person name="Cheng J.F."/>
            <person name="Pitluck S."/>
            <person name="Copeland A."/>
            <person name="Lucas S."/>
            <person name="Nolan M."/>
            <person name="Lapidus A.L."/>
            <person name="Palumbo A.V."/>
            <person name="Wall J.D."/>
        </authorList>
    </citation>
    <scope>NUCLEOTIDE SEQUENCE [LARGE SCALE GENOMIC DNA]</scope>
    <source>
        <strain evidence="2">ATCC BAA 1058 / DSM 17464 / G20</strain>
    </source>
</reference>
<gene>
    <name evidence="1" type="ordered locus">Dde_3123</name>
</gene>
<organism evidence="1 2">
    <name type="scientific">Oleidesulfovibrio alaskensis (strain ATCC BAA-1058 / DSM 17464 / G20)</name>
    <name type="common">Desulfovibrio alaskensis</name>
    <dbReference type="NCBI Taxonomy" id="207559"/>
    <lineage>
        <taxon>Bacteria</taxon>
        <taxon>Pseudomonadati</taxon>
        <taxon>Thermodesulfobacteriota</taxon>
        <taxon>Desulfovibrionia</taxon>
        <taxon>Desulfovibrionales</taxon>
        <taxon>Desulfovibrionaceae</taxon>
        <taxon>Oleidesulfovibrio</taxon>
    </lineage>
</organism>
<evidence type="ECO:0008006" key="3">
    <source>
        <dbReference type="Google" id="ProtNLM"/>
    </source>
</evidence>
<keyword evidence="2" id="KW-1185">Reference proteome</keyword>
<dbReference type="RefSeq" id="WP_011368875.1">
    <property type="nucleotide sequence ID" value="NC_007519.1"/>
</dbReference>
<dbReference type="STRING" id="207559.Dde_3123"/>